<reference evidence="4 5" key="1">
    <citation type="submission" date="2023-03" db="EMBL/GenBank/DDBJ databases">
        <title>High recombination rates correlate with genetic variation in Cardiocondyla obscurior ants.</title>
        <authorList>
            <person name="Errbii M."/>
        </authorList>
    </citation>
    <scope>NUCLEOTIDE SEQUENCE [LARGE SCALE GENOMIC DNA]</scope>
    <source>
        <strain evidence="4">Alpha-2009</strain>
        <tissue evidence="4">Whole body</tissue>
    </source>
</reference>
<protein>
    <recommendedName>
        <fullName evidence="3">COX assembly mitochondrial protein</fullName>
    </recommendedName>
</protein>
<proteinExistence type="inferred from homology"/>
<dbReference type="AlphaFoldDB" id="A0AAW2F9Q7"/>
<dbReference type="Pfam" id="PF08583">
    <property type="entry name" value="Cmc1"/>
    <property type="match status" value="1"/>
</dbReference>
<keyword evidence="5" id="KW-1185">Reference proteome</keyword>
<comment type="similarity">
    <text evidence="1 3">Belongs to the CMC family.</text>
</comment>
<comment type="caution">
    <text evidence="4">The sequence shown here is derived from an EMBL/GenBank/DDBJ whole genome shotgun (WGS) entry which is preliminary data.</text>
</comment>
<evidence type="ECO:0000313" key="5">
    <source>
        <dbReference type="Proteomes" id="UP001430953"/>
    </source>
</evidence>
<dbReference type="EMBL" id="JADYXP020000013">
    <property type="protein sequence ID" value="KAL0111256.1"/>
    <property type="molecule type" value="Genomic_DNA"/>
</dbReference>
<evidence type="ECO:0000256" key="3">
    <source>
        <dbReference type="RuleBase" id="RU364104"/>
    </source>
</evidence>
<gene>
    <name evidence="4" type="ORF">PUN28_012863</name>
</gene>
<comment type="subcellular location">
    <subcellularLocation>
        <location evidence="3">Mitochondrion</location>
    </subcellularLocation>
</comment>
<evidence type="ECO:0000256" key="1">
    <source>
        <dbReference type="ARBA" id="ARBA00007347"/>
    </source>
</evidence>
<dbReference type="Proteomes" id="UP001430953">
    <property type="component" value="Unassembled WGS sequence"/>
</dbReference>
<sequence length="77" mass="9464">MNYRSLAAHNVACNEIFYRFQDCKNEHPYRRFLGYCEHIQREMIKCMREQREIRRVQSGQLRRKMFEKESGKKESSS</sequence>
<accession>A0AAW2F9Q7</accession>
<keyword evidence="3" id="KW-0496">Mitochondrion</keyword>
<evidence type="ECO:0000256" key="2">
    <source>
        <dbReference type="ARBA" id="ARBA00023157"/>
    </source>
</evidence>
<evidence type="ECO:0000313" key="4">
    <source>
        <dbReference type="EMBL" id="KAL0111256.1"/>
    </source>
</evidence>
<dbReference type="GO" id="GO:0005739">
    <property type="term" value="C:mitochondrion"/>
    <property type="evidence" value="ECO:0007669"/>
    <property type="project" value="UniProtKB-SubCell"/>
</dbReference>
<dbReference type="InterPro" id="IPR013892">
    <property type="entry name" value="Cyt_c_biogenesis_Cmc1-like"/>
</dbReference>
<name>A0AAW2F9Q7_9HYME</name>
<organism evidence="4 5">
    <name type="scientific">Cardiocondyla obscurior</name>
    <dbReference type="NCBI Taxonomy" id="286306"/>
    <lineage>
        <taxon>Eukaryota</taxon>
        <taxon>Metazoa</taxon>
        <taxon>Ecdysozoa</taxon>
        <taxon>Arthropoda</taxon>
        <taxon>Hexapoda</taxon>
        <taxon>Insecta</taxon>
        <taxon>Pterygota</taxon>
        <taxon>Neoptera</taxon>
        <taxon>Endopterygota</taxon>
        <taxon>Hymenoptera</taxon>
        <taxon>Apocrita</taxon>
        <taxon>Aculeata</taxon>
        <taxon>Formicoidea</taxon>
        <taxon>Formicidae</taxon>
        <taxon>Myrmicinae</taxon>
        <taxon>Cardiocondyla</taxon>
    </lineage>
</organism>
<keyword evidence="2" id="KW-1015">Disulfide bond</keyword>